<feature type="transmembrane region" description="Helical" evidence="1">
    <location>
        <begin position="124"/>
        <end position="141"/>
    </location>
</feature>
<dbReference type="PATRIC" id="fig|886882.15.peg.2001"/>
<evidence type="ECO:0000313" key="4">
    <source>
        <dbReference type="Proteomes" id="UP000006868"/>
    </source>
</evidence>
<feature type="domain" description="VanZ-like" evidence="2">
    <location>
        <begin position="16"/>
        <end position="141"/>
    </location>
</feature>
<feature type="transmembrane region" description="Helical" evidence="1">
    <location>
        <begin position="96"/>
        <end position="118"/>
    </location>
</feature>
<evidence type="ECO:0000256" key="1">
    <source>
        <dbReference type="SAM" id="Phobius"/>
    </source>
</evidence>
<dbReference type="OrthoDB" id="4822551at2"/>
<dbReference type="InterPro" id="IPR053150">
    <property type="entry name" value="Teicoplanin_resist-assoc"/>
</dbReference>
<dbReference type="STRING" id="1406.LK13_21960"/>
<dbReference type="AlphaFoldDB" id="A0A0D5ZCC3"/>
<dbReference type="EMBL" id="CP002213">
    <property type="protein sequence ID" value="AKA44224.1"/>
    <property type="molecule type" value="Genomic_DNA"/>
</dbReference>
<keyword evidence="1" id="KW-0472">Membrane</keyword>
<dbReference type="eggNOG" id="COG4767">
    <property type="taxonomic scope" value="Bacteria"/>
</dbReference>
<dbReference type="HOGENOM" id="CLU_077618_5_3_9"/>
<proteinExistence type="predicted"/>
<dbReference type="InterPro" id="IPR006976">
    <property type="entry name" value="VanZ-like"/>
</dbReference>
<evidence type="ECO:0000313" key="3">
    <source>
        <dbReference type="EMBL" id="AKA44224.1"/>
    </source>
</evidence>
<feature type="transmembrane region" description="Helical" evidence="1">
    <location>
        <begin position="7"/>
        <end position="27"/>
    </location>
</feature>
<feature type="transmembrane region" description="Helical" evidence="1">
    <location>
        <begin position="69"/>
        <end position="89"/>
    </location>
</feature>
<sequence>MSGNRLFYNVAFVLLILYTGLLLYWMFLGFGRTLRPGPPYSYNMVPLDTIGRYWRAMYSSPFRVWGVNLLGNIGVFIPFGVLLPIIWVSMRKVGRLLLVVVAALVILEVNQMLLGAGTMDVDDIILNVLGVLCGRVAYVFLRKKLRTES</sequence>
<protein>
    <recommendedName>
        <fullName evidence="2">VanZ-like domain-containing protein</fullName>
    </recommendedName>
</protein>
<name>A0A0D5ZCC3_PAEPS</name>
<dbReference type="RefSeq" id="WP_043885922.1">
    <property type="nucleotide sequence ID" value="NC_014622.2"/>
</dbReference>
<keyword evidence="1" id="KW-0812">Transmembrane</keyword>
<keyword evidence="1" id="KW-1133">Transmembrane helix</keyword>
<dbReference type="PANTHER" id="PTHR36834:SF1">
    <property type="entry name" value="INTEGRAL MEMBRANE PROTEIN"/>
    <property type="match status" value="1"/>
</dbReference>
<dbReference type="Proteomes" id="UP000006868">
    <property type="component" value="Chromosome"/>
</dbReference>
<organism evidence="3 4">
    <name type="scientific">Paenibacillus polymyxa (strain SC2)</name>
    <name type="common">Bacillus polymyxa</name>
    <dbReference type="NCBI Taxonomy" id="886882"/>
    <lineage>
        <taxon>Bacteria</taxon>
        <taxon>Bacillati</taxon>
        <taxon>Bacillota</taxon>
        <taxon>Bacilli</taxon>
        <taxon>Bacillales</taxon>
        <taxon>Paenibacillaceae</taxon>
        <taxon>Paenibacillus</taxon>
    </lineage>
</organism>
<dbReference type="Pfam" id="PF04892">
    <property type="entry name" value="VanZ"/>
    <property type="match status" value="1"/>
</dbReference>
<accession>A0A0D5ZCC3</accession>
<dbReference type="KEGG" id="ppm:PPSC2_09490"/>
<reference evidence="3 4" key="1">
    <citation type="journal article" date="2011" name="J. Bacteriol.">
        <title>Complete genome sequence of Paenibacillus polymyxa SC2, a strain of plant growth-promoting Rhizobacterium with broad-spectrum antimicrobial activity.</title>
        <authorList>
            <person name="Ma M."/>
            <person name="Wang C."/>
            <person name="Ding Y."/>
            <person name="Li L."/>
            <person name="Shen D."/>
            <person name="Jiang X."/>
            <person name="Guan D."/>
            <person name="Cao F."/>
            <person name="Chen H."/>
            <person name="Feng R."/>
            <person name="Wang X."/>
            <person name="Ge Y."/>
            <person name="Yao L."/>
            <person name="Bing X."/>
            <person name="Yang X."/>
            <person name="Li J."/>
            <person name="Du B."/>
        </authorList>
    </citation>
    <scope>NUCLEOTIDE SEQUENCE [LARGE SCALE GENOMIC DNA]</scope>
    <source>
        <strain evidence="3 4">SC2</strain>
    </source>
</reference>
<evidence type="ECO:0000259" key="2">
    <source>
        <dbReference type="Pfam" id="PF04892"/>
    </source>
</evidence>
<dbReference type="PANTHER" id="PTHR36834">
    <property type="entry name" value="MEMBRANE PROTEIN-RELATED"/>
    <property type="match status" value="1"/>
</dbReference>
<gene>
    <name evidence="3" type="ORF">PPSC2_09490</name>
</gene>